<name>A0A4R5XF57_9AGAM</name>
<dbReference type="OrthoDB" id="3256367at2759"/>
<gene>
    <name evidence="1" type="ORF">BD410DRAFT_41151</name>
</gene>
<proteinExistence type="predicted"/>
<organism evidence="1 2">
    <name type="scientific">Rickenella mellea</name>
    <dbReference type="NCBI Taxonomy" id="50990"/>
    <lineage>
        <taxon>Eukaryota</taxon>
        <taxon>Fungi</taxon>
        <taxon>Dikarya</taxon>
        <taxon>Basidiomycota</taxon>
        <taxon>Agaricomycotina</taxon>
        <taxon>Agaricomycetes</taxon>
        <taxon>Hymenochaetales</taxon>
        <taxon>Rickenellaceae</taxon>
        <taxon>Rickenella</taxon>
    </lineage>
</organism>
<evidence type="ECO:0000313" key="1">
    <source>
        <dbReference type="EMBL" id="TDL29784.1"/>
    </source>
</evidence>
<dbReference type="VEuPathDB" id="FungiDB:BD410DRAFT_41151"/>
<dbReference type="Proteomes" id="UP000294933">
    <property type="component" value="Unassembled WGS sequence"/>
</dbReference>
<dbReference type="EMBL" id="ML170156">
    <property type="protein sequence ID" value="TDL29784.1"/>
    <property type="molecule type" value="Genomic_DNA"/>
</dbReference>
<evidence type="ECO:0000313" key="2">
    <source>
        <dbReference type="Proteomes" id="UP000294933"/>
    </source>
</evidence>
<reference evidence="1 2" key="1">
    <citation type="submission" date="2018-06" db="EMBL/GenBank/DDBJ databases">
        <title>A transcriptomic atlas of mushroom development highlights an independent origin of complex multicellularity.</title>
        <authorList>
            <consortium name="DOE Joint Genome Institute"/>
            <person name="Krizsan K."/>
            <person name="Almasi E."/>
            <person name="Merenyi Z."/>
            <person name="Sahu N."/>
            <person name="Viragh M."/>
            <person name="Koszo T."/>
            <person name="Mondo S."/>
            <person name="Kiss B."/>
            <person name="Balint B."/>
            <person name="Kues U."/>
            <person name="Barry K."/>
            <person name="Hegedus J.C."/>
            <person name="Henrissat B."/>
            <person name="Johnson J."/>
            <person name="Lipzen A."/>
            <person name="Ohm R."/>
            <person name="Nagy I."/>
            <person name="Pangilinan J."/>
            <person name="Yan J."/>
            <person name="Xiong Y."/>
            <person name="Grigoriev I.V."/>
            <person name="Hibbett D.S."/>
            <person name="Nagy L.G."/>
        </authorList>
    </citation>
    <scope>NUCLEOTIDE SEQUENCE [LARGE SCALE GENOMIC DNA]</scope>
    <source>
        <strain evidence="1 2">SZMC22713</strain>
    </source>
</reference>
<accession>A0A4R5XF57</accession>
<dbReference type="AlphaFoldDB" id="A0A4R5XF57"/>
<keyword evidence="2" id="KW-1185">Reference proteome</keyword>
<sequence>MPFTSFPPEIHSKIVEFVGENDDARHVCAISLVSKYFYEIACPRLYRAVFVAGRDRVGVLARTLLAKPNIAQHIHHLFLSDTGRGGPLVGVEDIPDVAFELPRTQQARIERRQRLQAWLATREEHLLAFKRMVHDILSIVAPQLHTLTILQYAPCEPHLNILRDAFEVPFPQLRELTLRGSYPDFGRSDAWPVLERLHMAAADSAVCEPMASLTAISNHPHLTHIRITQARMFDPSFLKLIFGLGGIEQFPLREPPPPCLPPSLRRFIVQPDEGEPKLPLQDQTQMMQKLTDIAHAVDMFCLVAPESNPPYPSERATNEWRDRMAGGEGCWTW</sequence>
<dbReference type="STRING" id="50990.A0A4R5XF57"/>
<protein>
    <submittedName>
        <fullName evidence="1">Uncharacterized protein</fullName>
    </submittedName>
</protein>